<reference evidence="8" key="1">
    <citation type="submission" date="2021-12" db="EMBL/GenBank/DDBJ databases">
        <authorList>
            <person name="King R."/>
        </authorList>
    </citation>
    <scope>NUCLEOTIDE SEQUENCE</scope>
</reference>
<evidence type="ECO:0000256" key="6">
    <source>
        <dbReference type="ARBA" id="ARBA00023136"/>
    </source>
</evidence>
<comment type="function">
    <text evidence="7">Component of the MICOS complex, a large protein complex of the mitochondrial inner membrane that plays crucial roles in the maintenance of crista junctions, inner membrane architecture, and formation of contact sites to the outer membrane.</text>
</comment>
<keyword evidence="3" id="KW-0812">Transmembrane</keyword>
<name>A0ABN8B4P7_CHISP</name>
<comment type="similarity">
    <text evidence="2">Belongs to the apolipoprotein O/MICOS complex subunit Mic27 family.</text>
</comment>
<proteinExistence type="inferred from homology"/>
<keyword evidence="7" id="KW-0999">Mitochondrion inner membrane</keyword>
<evidence type="ECO:0000256" key="3">
    <source>
        <dbReference type="ARBA" id="ARBA00022692"/>
    </source>
</evidence>
<evidence type="ECO:0000256" key="7">
    <source>
        <dbReference type="RuleBase" id="RU363021"/>
    </source>
</evidence>
<dbReference type="EMBL" id="OU963921">
    <property type="protein sequence ID" value="CAH0404223.1"/>
    <property type="molecule type" value="Genomic_DNA"/>
</dbReference>
<dbReference type="InterPro" id="IPR019166">
    <property type="entry name" value="MIC26/MIC27"/>
</dbReference>
<dbReference type="InterPro" id="IPR033182">
    <property type="entry name" value="MIC26/MIC27_animal"/>
</dbReference>
<evidence type="ECO:0000313" key="9">
    <source>
        <dbReference type="Proteomes" id="UP001153292"/>
    </source>
</evidence>
<keyword evidence="6" id="KW-0472">Membrane</keyword>
<dbReference type="Proteomes" id="UP001153292">
    <property type="component" value="Chromosome 28"/>
</dbReference>
<evidence type="ECO:0000313" key="8">
    <source>
        <dbReference type="EMBL" id="CAH0404223.1"/>
    </source>
</evidence>
<keyword evidence="5 7" id="KW-0496">Mitochondrion</keyword>
<gene>
    <name evidence="8" type="ORF">CHILSU_LOCUS7541</name>
</gene>
<keyword evidence="4" id="KW-1133">Transmembrane helix</keyword>
<evidence type="ECO:0000256" key="2">
    <source>
        <dbReference type="ARBA" id="ARBA00010904"/>
    </source>
</evidence>
<dbReference type="Pfam" id="PF09769">
    <property type="entry name" value="ApoO"/>
    <property type="match status" value="1"/>
</dbReference>
<evidence type="ECO:0000256" key="1">
    <source>
        <dbReference type="ARBA" id="ARBA00004325"/>
    </source>
</evidence>
<dbReference type="PANTHER" id="PTHR14564">
    <property type="entry name" value="MICOS COMPLEX SUBUNIT MIC26 / MIC27 FAMILY MEMBER"/>
    <property type="match status" value="1"/>
</dbReference>
<sequence>MKPIENIPQTTDADDGIFKSENEMRESLSKLCYGDLFLIGRIWVEALQAVLVGTKFNLIPAVNAMGKTKEDAVPKRPPPMKFEELPIYENPHYEYKDHVADKDKCPEYKNKLVHNALLPHVKKSRKRAKEIYENFCGTMKSHCKNTCASVKENKKRVKEYMRHPDNLVLRQGVLAAGTLTGFLLGGGGGVPKRFFFTSLGALAAGSLCFPKQTDEYFRTACYHTAKVALAVYNTTCGKDISLRERIPCKEDLPPEPKPRKPLCSK</sequence>
<organism evidence="8 9">
    <name type="scientific">Chilo suppressalis</name>
    <name type="common">Asiatic rice borer moth</name>
    <dbReference type="NCBI Taxonomy" id="168631"/>
    <lineage>
        <taxon>Eukaryota</taxon>
        <taxon>Metazoa</taxon>
        <taxon>Ecdysozoa</taxon>
        <taxon>Arthropoda</taxon>
        <taxon>Hexapoda</taxon>
        <taxon>Insecta</taxon>
        <taxon>Pterygota</taxon>
        <taxon>Neoptera</taxon>
        <taxon>Endopterygota</taxon>
        <taxon>Lepidoptera</taxon>
        <taxon>Glossata</taxon>
        <taxon>Ditrysia</taxon>
        <taxon>Pyraloidea</taxon>
        <taxon>Crambidae</taxon>
        <taxon>Crambinae</taxon>
        <taxon>Chilo</taxon>
    </lineage>
</organism>
<evidence type="ECO:0000256" key="5">
    <source>
        <dbReference type="ARBA" id="ARBA00023128"/>
    </source>
</evidence>
<protein>
    <recommendedName>
        <fullName evidence="7">MICOS complex subunit</fullName>
    </recommendedName>
</protein>
<accession>A0ABN8B4P7</accession>
<comment type="subunit">
    <text evidence="7">Component of the mitochondrial contact site and cristae organizing system (MICOS) complex.</text>
</comment>
<comment type="subcellular location">
    <subcellularLocation>
        <location evidence="7">Mitochondrion inner membrane</location>
    </subcellularLocation>
    <subcellularLocation>
        <location evidence="1">Mitochondrion membrane</location>
    </subcellularLocation>
</comment>
<keyword evidence="9" id="KW-1185">Reference proteome</keyword>
<evidence type="ECO:0000256" key="4">
    <source>
        <dbReference type="ARBA" id="ARBA00022989"/>
    </source>
</evidence>